<dbReference type="Ensembl" id="ENSEAST00005021266.1">
    <property type="protein sequence ID" value="ENSEASP00005019601.1"/>
    <property type="gene ID" value="ENSEASG00005013471.1"/>
</dbReference>
<name>A0A8C4M6Y2_EQUAS</name>
<comment type="subcellular location">
    <subcellularLocation>
        <location evidence="1">Secreted</location>
        <location evidence="1">Extracellular space</location>
    </subcellularLocation>
</comment>
<protein>
    <recommendedName>
        <fullName evidence="9">chymotrypsin</fullName>
        <ecNumber evidence="9">3.4.21.1</ecNumber>
    </recommendedName>
</protein>
<keyword evidence="8" id="KW-1015">Disulfide bond</keyword>
<dbReference type="OMA" id="QTMRISK"/>
<feature type="region of interest" description="Disordered" evidence="10">
    <location>
        <begin position="222"/>
        <end position="243"/>
    </location>
</feature>
<evidence type="ECO:0000259" key="11">
    <source>
        <dbReference type="PROSITE" id="PS50240"/>
    </source>
</evidence>
<keyword evidence="6" id="KW-0720">Serine protease</keyword>
<dbReference type="SUPFAM" id="SSF50494">
    <property type="entry name" value="Trypsin-like serine proteases"/>
    <property type="match status" value="1"/>
</dbReference>
<dbReference type="EC" id="3.4.21.1" evidence="9"/>
<dbReference type="Pfam" id="PF00089">
    <property type="entry name" value="Trypsin"/>
    <property type="match status" value="1"/>
</dbReference>
<keyword evidence="3" id="KW-0645">Protease</keyword>
<evidence type="ECO:0000256" key="8">
    <source>
        <dbReference type="ARBA" id="ARBA00023157"/>
    </source>
</evidence>
<evidence type="ECO:0000256" key="10">
    <source>
        <dbReference type="SAM" id="MobiDB-lite"/>
    </source>
</evidence>
<dbReference type="PROSITE" id="PS00134">
    <property type="entry name" value="TRYPSIN_HIS"/>
    <property type="match status" value="1"/>
</dbReference>
<dbReference type="PROSITE" id="PS50240">
    <property type="entry name" value="TRYPSIN_DOM"/>
    <property type="match status" value="1"/>
</dbReference>
<sequence>CQVPMTHPLLTGLSRIINGEDAVTASWPWQVSLRTGFHFCWGSLISENWVVTAAHCILSRTSDMVVAREFDQGSDAEDTQVLKIAQVFKNPKFNRFTLNIAITLLKLAASAMCLPTEADDFPAGMARLLVLITHPALSGTHTLDRLQRAALSLLTVIDLMVCAGARGASSFICDSGGPLFCQKDGVSTLVGIVSWSSSTCSTSSPRVYTRITKLMPRCGRSWRPSEPQAHPCLLADPAPTKPP</sequence>
<evidence type="ECO:0000256" key="1">
    <source>
        <dbReference type="ARBA" id="ARBA00004239"/>
    </source>
</evidence>
<evidence type="ECO:0000256" key="4">
    <source>
        <dbReference type="ARBA" id="ARBA00022757"/>
    </source>
</evidence>
<evidence type="ECO:0000256" key="6">
    <source>
        <dbReference type="ARBA" id="ARBA00022825"/>
    </source>
</evidence>
<dbReference type="InterPro" id="IPR001254">
    <property type="entry name" value="Trypsin_dom"/>
</dbReference>
<feature type="domain" description="Peptidase S1" evidence="11">
    <location>
        <begin position="16"/>
        <end position="228"/>
    </location>
</feature>
<dbReference type="FunFam" id="2.40.10.10:FF:000118">
    <property type="entry name" value="Chymotrypsinogen A"/>
    <property type="match status" value="1"/>
</dbReference>
<evidence type="ECO:0000256" key="3">
    <source>
        <dbReference type="ARBA" id="ARBA00022670"/>
    </source>
</evidence>
<dbReference type="SMART" id="SM00020">
    <property type="entry name" value="Tryp_SPc"/>
    <property type="match status" value="1"/>
</dbReference>
<dbReference type="InterPro" id="IPR009003">
    <property type="entry name" value="Peptidase_S1_PA"/>
</dbReference>
<accession>A0A8C4M6Y2</accession>
<evidence type="ECO:0000256" key="9">
    <source>
        <dbReference type="ARBA" id="ARBA00044036"/>
    </source>
</evidence>
<dbReference type="PANTHER" id="PTHR24250:SF65">
    <property type="entry name" value="CHYMOTRYPSINOGEN B"/>
    <property type="match status" value="1"/>
</dbReference>
<evidence type="ECO:0000256" key="7">
    <source>
        <dbReference type="ARBA" id="ARBA00023145"/>
    </source>
</evidence>
<dbReference type="CDD" id="cd00190">
    <property type="entry name" value="Tryp_SPc"/>
    <property type="match status" value="1"/>
</dbReference>
<dbReference type="PANTHER" id="PTHR24250">
    <property type="entry name" value="CHYMOTRYPSIN-RELATED"/>
    <property type="match status" value="1"/>
</dbReference>
<dbReference type="GO" id="GO:0007586">
    <property type="term" value="P:digestion"/>
    <property type="evidence" value="ECO:0007669"/>
    <property type="project" value="UniProtKB-KW"/>
</dbReference>
<keyword evidence="2" id="KW-0964">Secreted</keyword>
<proteinExistence type="predicted"/>
<reference evidence="12" key="1">
    <citation type="submission" date="2023-03" db="UniProtKB">
        <authorList>
            <consortium name="Ensembl"/>
        </authorList>
    </citation>
    <scope>IDENTIFICATION</scope>
</reference>
<dbReference type="Gene3D" id="2.40.10.10">
    <property type="entry name" value="Trypsin-like serine proteases"/>
    <property type="match status" value="2"/>
</dbReference>
<dbReference type="InterPro" id="IPR001314">
    <property type="entry name" value="Peptidase_S1A"/>
</dbReference>
<dbReference type="PRINTS" id="PR00722">
    <property type="entry name" value="CHYMOTRYPSIN"/>
</dbReference>
<dbReference type="AlphaFoldDB" id="A0A8C4M6Y2"/>
<evidence type="ECO:0000256" key="2">
    <source>
        <dbReference type="ARBA" id="ARBA00022525"/>
    </source>
</evidence>
<dbReference type="InterPro" id="IPR043504">
    <property type="entry name" value="Peptidase_S1_PA_chymotrypsin"/>
</dbReference>
<evidence type="ECO:0000256" key="5">
    <source>
        <dbReference type="ARBA" id="ARBA00022801"/>
    </source>
</evidence>
<keyword evidence="7" id="KW-0865">Zymogen</keyword>
<evidence type="ECO:0000313" key="12">
    <source>
        <dbReference type="Ensembl" id="ENSEASP00005019601.1"/>
    </source>
</evidence>
<dbReference type="GO" id="GO:0005576">
    <property type="term" value="C:extracellular region"/>
    <property type="evidence" value="ECO:0007669"/>
    <property type="project" value="UniProtKB-SubCell"/>
</dbReference>
<organism evidence="12">
    <name type="scientific">Equus asinus asinus</name>
    <dbReference type="NCBI Taxonomy" id="83772"/>
    <lineage>
        <taxon>Eukaryota</taxon>
        <taxon>Metazoa</taxon>
        <taxon>Chordata</taxon>
        <taxon>Craniata</taxon>
        <taxon>Vertebrata</taxon>
        <taxon>Euteleostomi</taxon>
        <taxon>Mammalia</taxon>
        <taxon>Eutheria</taxon>
        <taxon>Laurasiatheria</taxon>
        <taxon>Perissodactyla</taxon>
        <taxon>Equidae</taxon>
        <taxon>Equus</taxon>
    </lineage>
</organism>
<dbReference type="GO" id="GO:0004252">
    <property type="term" value="F:serine-type endopeptidase activity"/>
    <property type="evidence" value="ECO:0007669"/>
    <property type="project" value="UniProtKB-EC"/>
</dbReference>
<keyword evidence="4" id="KW-0222">Digestion</keyword>
<dbReference type="InterPro" id="IPR018114">
    <property type="entry name" value="TRYPSIN_HIS"/>
</dbReference>
<dbReference type="GO" id="GO:0006508">
    <property type="term" value="P:proteolysis"/>
    <property type="evidence" value="ECO:0007669"/>
    <property type="project" value="UniProtKB-KW"/>
</dbReference>
<keyword evidence="5" id="KW-0378">Hydrolase</keyword>